<keyword evidence="2" id="KW-1185">Reference proteome</keyword>
<name>A0ABU0EJ95_9CELL</name>
<protein>
    <recommendedName>
        <fullName evidence="3">ANTAR domain-containing protein</fullName>
    </recommendedName>
</protein>
<evidence type="ECO:0000313" key="1">
    <source>
        <dbReference type="EMBL" id="MDQ0375100.1"/>
    </source>
</evidence>
<accession>A0ABU0EJ95</accession>
<gene>
    <name evidence="1" type="ORF">J2X26_003430</name>
</gene>
<sequence>MTVVDQHQAGPPQTEAQIRREVAGATWFQLASATSKAHHAVDDALRGHDDVALLQALNRHAVLERVLAEATDRLHPPRD</sequence>
<comment type="caution">
    <text evidence="1">The sequence shown here is derived from an EMBL/GenBank/DDBJ whole genome shotgun (WGS) entry which is preliminary data.</text>
</comment>
<proteinExistence type="predicted"/>
<evidence type="ECO:0000313" key="2">
    <source>
        <dbReference type="Proteomes" id="UP001239626"/>
    </source>
</evidence>
<dbReference type="EMBL" id="JAUSVB010000005">
    <property type="protein sequence ID" value="MDQ0375100.1"/>
    <property type="molecule type" value="Genomic_DNA"/>
</dbReference>
<organism evidence="1 2">
    <name type="scientific">Cellulomonas humilata</name>
    <dbReference type="NCBI Taxonomy" id="144055"/>
    <lineage>
        <taxon>Bacteria</taxon>
        <taxon>Bacillati</taxon>
        <taxon>Actinomycetota</taxon>
        <taxon>Actinomycetes</taxon>
        <taxon>Micrococcales</taxon>
        <taxon>Cellulomonadaceae</taxon>
        <taxon>Cellulomonas</taxon>
    </lineage>
</organism>
<dbReference type="RefSeq" id="WP_307493913.1">
    <property type="nucleotide sequence ID" value="NZ_JAUSVB010000005.1"/>
</dbReference>
<evidence type="ECO:0008006" key="3">
    <source>
        <dbReference type="Google" id="ProtNLM"/>
    </source>
</evidence>
<reference evidence="1 2" key="1">
    <citation type="submission" date="2023-07" db="EMBL/GenBank/DDBJ databases">
        <title>Sorghum-associated microbial communities from plants grown in Nebraska, USA.</title>
        <authorList>
            <person name="Schachtman D."/>
        </authorList>
    </citation>
    <scope>NUCLEOTIDE SEQUENCE [LARGE SCALE GENOMIC DNA]</scope>
    <source>
        <strain evidence="1 2">BE332</strain>
    </source>
</reference>
<dbReference type="Proteomes" id="UP001239626">
    <property type="component" value="Unassembled WGS sequence"/>
</dbReference>